<evidence type="ECO:0000313" key="2">
    <source>
        <dbReference type="EMBL" id="QEU74438.1"/>
    </source>
</evidence>
<accession>A0A5J6FDF2</accession>
<feature type="region of interest" description="Disordered" evidence="1">
    <location>
        <begin position="29"/>
        <end position="54"/>
    </location>
</feature>
<evidence type="ECO:0000256" key="1">
    <source>
        <dbReference type="SAM" id="MobiDB-lite"/>
    </source>
</evidence>
<reference evidence="2 3" key="1">
    <citation type="submission" date="2017-09" db="EMBL/GenBank/DDBJ databases">
        <authorList>
            <person name="Lee N."/>
            <person name="Cho B.-K."/>
        </authorList>
    </citation>
    <scope>NUCLEOTIDE SEQUENCE [LARGE SCALE GENOMIC DNA]</scope>
    <source>
        <strain evidence="2 3">ATCC 12769</strain>
    </source>
</reference>
<name>A0A5J6FDF2_9ACTN</name>
<dbReference type="EMBL" id="CP023702">
    <property type="protein sequence ID" value="QEU74438.1"/>
    <property type="molecule type" value="Genomic_DNA"/>
</dbReference>
<dbReference type="AlphaFoldDB" id="A0A5J6FDF2"/>
<proteinExistence type="predicted"/>
<evidence type="ECO:0000313" key="3">
    <source>
        <dbReference type="Proteomes" id="UP000326178"/>
    </source>
</evidence>
<protein>
    <submittedName>
        <fullName evidence="2">Uncharacterized protein</fullName>
    </submittedName>
</protein>
<keyword evidence="3" id="KW-1185">Reference proteome</keyword>
<dbReference type="KEGG" id="snk:CP967_22800"/>
<sequence>MKVLVTSLRLKAGEPAEFDAEWARALEAAQREGEGRRGVPSSWAGPGGVKSDTSRQARAAALAAMRDFACDPAPDAPSYLWWQAPQWAGKSTLLGDFVSRPPAGVDIVFCPLDPVRGTDRAEGFVTCVAKELMGLLGVRKPFPRQGFSPAGLQALFRRAAARERRLLLVVDGLDEDAAWSGGPPGARKPDASIASLLPHVPLPASGRAAESAVRVIVSSRPAKRPPSDVPKSHPLRKRRYVRVLPPLVGDEDVRYIAGVELGRLRETPLGCTVAGLLAMAETTLRAEELAELAGVDRAEIDRLLKSARGRCLVPDRAGTDTGAYVLGHSELLRAAKELSGSALLEDCTGRLHAWAERWQRQGWPEATPGYLLSHYPRLLRDAGRTERVVLDPRRQLRLVASGRLDEALAQLGRVPTAGGEEVGARAGVALSRAALSGRARFEPGGFPRLFALAGDASRACALACSAPDGAVAALRLAQVAEVLSVQRREEAEKAGEEAVVRARRFFASVPDGTADLSEKAGELLRAGLVLRGCGQREAGLSVLYAVADHAAAGWDSRMRAIEVLDQEGRADGETDGPLGRVMEHAEALSWGTFAEQAEALEIWAHMVADGTGARDRVEAFCAGLDPASDLTHVDLLALGAGALASVRPDSAGELALRARRALLGAFTDPETRSPADRGHLRLELSTTLARVVAALRETGHGERAGEVLELVPDGLLLDVLGDDVREPARDVMGRAVGDGPGEPPPGEDLFEEIEAALRKDPVAGRELLTAAFARREKDAAVANTQGWGLPLAEALARAGRSDEAARLAKRSREPAGLAGALAVVSTGCAVGGDSVGAVRLARSAAGMAASADDPAVRSLVAQAFAYAGDADAAEEWLGPRNPSGKKPRKAVPVGNAAATGPVLPGLRATGRLMEERAGELGRLARLPYLRGRALPGLVDLLLALPDLTEHGAAVCAALGAACARPEEDLRGWDAHSVLLNGLLAASGCCHTVPPMRDNLSRWEHSMATTPLPPGVLPVAEWAVLHAFRGDARGMRRTAERAETSEERSAALAAVATYLAKVPVVLPVADGWAPQRTSVLRFLALADALGADSSRDEEEARRLACEVLAGEHWRYALPLLPRLAPDALPRLAELALAHTAGATG</sequence>
<organism evidence="2 3">
    <name type="scientific">Streptomyces nitrosporeus</name>
    <dbReference type="NCBI Taxonomy" id="28894"/>
    <lineage>
        <taxon>Bacteria</taxon>
        <taxon>Bacillati</taxon>
        <taxon>Actinomycetota</taxon>
        <taxon>Actinomycetes</taxon>
        <taxon>Kitasatosporales</taxon>
        <taxon>Streptomycetaceae</taxon>
        <taxon>Streptomyces</taxon>
    </lineage>
</organism>
<gene>
    <name evidence="2" type="ORF">CP967_22800</name>
</gene>
<dbReference type="Proteomes" id="UP000326178">
    <property type="component" value="Chromosome"/>
</dbReference>